<dbReference type="Gene3D" id="3.10.110.10">
    <property type="entry name" value="Ubiquitin Conjugating Enzyme"/>
    <property type="match status" value="1"/>
</dbReference>
<accession>A0ABM4BCU2</accession>
<gene>
    <name evidence="3" type="primary">LOC100209881</name>
</gene>
<dbReference type="InterPro" id="IPR050113">
    <property type="entry name" value="Ub_conjugating_enzyme"/>
</dbReference>
<name>A0ABM4BCU2_HYDVU</name>
<dbReference type="Proteomes" id="UP001652625">
    <property type="component" value="Chromosome 02"/>
</dbReference>
<dbReference type="CDD" id="cd23798">
    <property type="entry name" value="UBCc_UBE2I"/>
    <property type="match status" value="1"/>
</dbReference>
<proteinExistence type="predicted"/>
<keyword evidence="2" id="KW-1185">Reference proteome</keyword>
<dbReference type="SMART" id="SM00212">
    <property type="entry name" value="UBCc"/>
    <property type="match status" value="1"/>
</dbReference>
<dbReference type="RefSeq" id="XP_065646745.1">
    <property type="nucleotide sequence ID" value="XM_065790673.1"/>
</dbReference>
<dbReference type="InterPro" id="IPR016135">
    <property type="entry name" value="UBQ-conjugating_enzyme/RWD"/>
</dbReference>
<evidence type="ECO:0000259" key="1">
    <source>
        <dbReference type="PROSITE" id="PS50127"/>
    </source>
</evidence>
<organism evidence="2 3">
    <name type="scientific">Hydra vulgaris</name>
    <name type="common">Hydra</name>
    <name type="synonym">Hydra attenuata</name>
    <dbReference type="NCBI Taxonomy" id="6087"/>
    <lineage>
        <taxon>Eukaryota</taxon>
        <taxon>Metazoa</taxon>
        <taxon>Cnidaria</taxon>
        <taxon>Hydrozoa</taxon>
        <taxon>Hydroidolina</taxon>
        <taxon>Anthoathecata</taxon>
        <taxon>Aplanulata</taxon>
        <taxon>Hydridae</taxon>
        <taxon>Hydra</taxon>
    </lineage>
</organism>
<protein>
    <submittedName>
        <fullName evidence="3">SUMO-conjugating enzyme UBC9-A isoform X2</fullName>
    </submittedName>
</protein>
<sequence length="159" mass="18510">MKSVINSIADERLKEEYNAWKVNHPRDFKAEPLKDSDIENWKIWNCSVPGVEKTSWEGGHYKLRLEFTDQYPHEPPKCIFDPPIFHPNVFPSGKVSLSLLEKDWIPQITIKQVLLGIQLLLNDPNFNDPAQVEAFVVHRYAYLHVLLFTAMENTYMNNG</sequence>
<dbReference type="PANTHER" id="PTHR24067">
    <property type="entry name" value="UBIQUITIN-CONJUGATING ENZYME E2"/>
    <property type="match status" value="1"/>
</dbReference>
<dbReference type="Pfam" id="PF00179">
    <property type="entry name" value="UQ_con"/>
    <property type="match status" value="1"/>
</dbReference>
<reference evidence="3" key="2">
    <citation type="submission" date="2025-08" db="UniProtKB">
        <authorList>
            <consortium name="RefSeq"/>
        </authorList>
    </citation>
    <scope>IDENTIFICATION</scope>
</reference>
<reference evidence="2" key="1">
    <citation type="submission" date="2025-05" db="UniProtKB">
        <authorList>
            <consortium name="RefSeq"/>
        </authorList>
    </citation>
    <scope>NUCLEOTIDE SEQUENCE [LARGE SCALE GENOMIC DNA]</scope>
</reference>
<evidence type="ECO:0000313" key="3">
    <source>
        <dbReference type="RefSeq" id="XP_065646745.1"/>
    </source>
</evidence>
<dbReference type="GeneID" id="100209881"/>
<dbReference type="SUPFAM" id="SSF54495">
    <property type="entry name" value="UBC-like"/>
    <property type="match status" value="1"/>
</dbReference>
<feature type="domain" description="UBC core" evidence="1">
    <location>
        <begin position="8"/>
        <end position="159"/>
    </location>
</feature>
<dbReference type="InterPro" id="IPR000608">
    <property type="entry name" value="UBC"/>
</dbReference>
<evidence type="ECO:0000313" key="2">
    <source>
        <dbReference type="Proteomes" id="UP001652625"/>
    </source>
</evidence>
<dbReference type="PROSITE" id="PS50127">
    <property type="entry name" value="UBC_2"/>
    <property type="match status" value="1"/>
</dbReference>